<proteinExistence type="predicted"/>
<evidence type="ECO:0000313" key="2">
    <source>
        <dbReference type="EMBL" id="ADI37245.1"/>
    </source>
</evidence>
<keyword evidence="1" id="KW-0812">Transmembrane</keyword>
<dbReference type="OrthoDB" id="65862at2157"/>
<accession>D7DQW8</accession>
<sequence>MELLAIIAIACCLLGGIGTIVHTDNINKIIMFALLETGLIGLIVSFRYLDVAIVSSLLEPIGTVILLLGIVKYEYILKNKKKYSKEIPVLTK</sequence>
<dbReference type="STRING" id="456320.Mvol_1590"/>
<dbReference type="EMBL" id="CP002057">
    <property type="protein sequence ID" value="ADI37245.1"/>
    <property type="molecule type" value="Genomic_DNA"/>
</dbReference>
<dbReference type="KEGG" id="mvo:Mvol_1590"/>
<dbReference type="PIRSF" id="PIRSF006581">
    <property type="entry name" value="EhaD"/>
    <property type="match status" value="1"/>
</dbReference>
<feature type="transmembrane region" description="Helical" evidence="1">
    <location>
        <begin position="47"/>
        <end position="71"/>
    </location>
</feature>
<name>D7DQW8_METV3</name>
<dbReference type="InterPro" id="IPR019213">
    <property type="entry name" value="EhaD-like"/>
</dbReference>
<evidence type="ECO:0008006" key="4">
    <source>
        <dbReference type="Google" id="ProtNLM"/>
    </source>
</evidence>
<keyword evidence="1" id="KW-1133">Transmembrane helix</keyword>
<dbReference type="eggNOG" id="arCOG04829">
    <property type="taxonomic scope" value="Archaea"/>
</dbReference>
<evidence type="ECO:0000256" key="1">
    <source>
        <dbReference type="SAM" id="Phobius"/>
    </source>
</evidence>
<dbReference type="InterPro" id="IPR011308">
    <property type="entry name" value="Prd_NiFe_hyd_3_EhaD"/>
</dbReference>
<protein>
    <recommendedName>
        <fullName evidence="4">Energy-converting hydrogenase A, subunit D</fullName>
    </recommendedName>
</protein>
<keyword evidence="3" id="KW-1185">Reference proteome</keyword>
<evidence type="ECO:0000313" key="3">
    <source>
        <dbReference type="Proteomes" id="UP000007722"/>
    </source>
</evidence>
<dbReference type="AlphaFoldDB" id="D7DQW8"/>
<dbReference type="HOGENOM" id="CLU_170806_0_0_2"/>
<dbReference type="InParanoid" id="D7DQW8"/>
<gene>
    <name evidence="2" type="ordered locus">Mvol_1590</name>
</gene>
<dbReference type="Proteomes" id="UP000007722">
    <property type="component" value="Chromosome"/>
</dbReference>
<dbReference type="Pfam" id="PF09881">
    <property type="entry name" value="EhaD"/>
    <property type="match status" value="1"/>
</dbReference>
<keyword evidence="1" id="KW-0472">Membrane</keyword>
<organism evidence="2 3">
    <name type="scientific">Methanococcus voltae (strain ATCC BAA-1334 / A3)</name>
    <dbReference type="NCBI Taxonomy" id="456320"/>
    <lineage>
        <taxon>Archaea</taxon>
        <taxon>Methanobacteriati</taxon>
        <taxon>Methanobacteriota</taxon>
        <taxon>Methanomada group</taxon>
        <taxon>Methanococci</taxon>
        <taxon>Methanococcales</taxon>
        <taxon>Methanococcaceae</taxon>
        <taxon>Methanococcus</taxon>
    </lineage>
</organism>
<reference evidence="2 3" key="1">
    <citation type="submission" date="2010-05" db="EMBL/GenBank/DDBJ databases">
        <title>Complete sequence of Methanococcus voltae A3.</title>
        <authorList>
            <consortium name="US DOE Joint Genome Institute"/>
            <person name="Lucas S."/>
            <person name="Copeland A."/>
            <person name="Lapidus A."/>
            <person name="Cheng J.-F."/>
            <person name="Bruce D."/>
            <person name="Goodwin L."/>
            <person name="Pitluck S."/>
            <person name="Lowry S."/>
            <person name="Clum A."/>
            <person name="Land M."/>
            <person name="Hauser L."/>
            <person name="Kyrpides N."/>
            <person name="Mikhailova N."/>
            <person name="Whitman W.B."/>
            <person name="Woyke T."/>
        </authorList>
    </citation>
    <scope>NUCLEOTIDE SEQUENCE [LARGE SCALE GENOMIC DNA]</scope>
    <source>
        <strain evidence="3">ATCC BAA-1334 / A3</strain>
    </source>
</reference>